<reference evidence="9 10" key="1">
    <citation type="submission" date="2016-10" db="EMBL/GenBank/DDBJ databases">
        <title>Evaluation of Human, Veterinary and Environmental Mycobacterium chelonae Isolates by Core Genome Phylogenomic Analysis, Targeted Gene Comparison, and Anti-microbial Susceptibility Patterns: A Tale of Mistaken Identities.</title>
        <authorList>
            <person name="Fogelson S.B."/>
            <person name="Camus A.C."/>
            <person name="Lorenz W."/>
            <person name="Vasireddy R."/>
            <person name="Vasireddy S."/>
            <person name="Smith T."/>
            <person name="Brown-Elliott B.A."/>
            <person name="Wallace R.J.Jr."/>
            <person name="Hasan N.A."/>
            <person name="Reischl U."/>
            <person name="Sanchez S."/>
        </authorList>
    </citation>
    <scope>NUCLEOTIDE SEQUENCE [LARGE SCALE GENOMIC DNA]</scope>
    <source>
        <strain evidence="9 10">15518</strain>
    </source>
</reference>
<dbReference type="Pfam" id="PF01032">
    <property type="entry name" value="FecCD"/>
    <property type="match status" value="1"/>
</dbReference>
<dbReference type="PATRIC" id="fig|1774.35.peg.509"/>
<evidence type="ECO:0000313" key="9">
    <source>
        <dbReference type="EMBL" id="OHU78551.1"/>
    </source>
</evidence>
<feature type="transmembrane region" description="Helical" evidence="8">
    <location>
        <begin position="212"/>
        <end position="233"/>
    </location>
</feature>
<dbReference type="CDD" id="cd06550">
    <property type="entry name" value="TM_ABC_iron-siderophores_like"/>
    <property type="match status" value="1"/>
</dbReference>
<keyword evidence="5 8" id="KW-0812">Transmembrane</keyword>
<dbReference type="RefSeq" id="WP_046252404.1">
    <property type="nucleotide sequence ID" value="NZ_CP010946.1"/>
</dbReference>
<dbReference type="InterPro" id="IPR000522">
    <property type="entry name" value="ABC_transptr_permease_BtuC"/>
</dbReference>
<keyword evidence="4" id="KW-1003">Cell membrane</keyword>
<evidence type="ECO:0000313" key="10">
    <source>
        <dbReference type="Proteomes" id="UP000179441"/>
    </source>
</evidence>
<dbReference type="PANTHER" id="PTHR30472">
    <property type="entry name" value="FERRIC ENTEROBACTIN TRANSPORT SYSTEM PERMEASE PROTEIN"/>
    <property type="match status" value="1"/>
</dbReference>
<gene>
    <name evidence="9" type="ORF">BKG84_09245</name>
</gene>
<feature type="transmembrane region" description="Helical" evidence="8">
    <location>
        <begin position="293"/>
        <end position="315"/>
    </location>
</feature>
<comment type="caution">
    <text evidence="9">The sequence shown here is derived from an EMBL/GenBank/DDBJ whole genome shotgun (WGS) entry which is preliminary data.</text>
</comment>
<proteinExistence type="inferred from homology"/>
<evidence type="ECO:0000256" key="4">
    <source>
        <dbReference type="ARBA" id="ARBA00022475"/>
    </source>
</evidence>
<feature type="transmembrane region" description="Helical" evidence="8">
    <location>
        <begin position="102"/>
        <end position="123"/>
    </location>
</feature>
<protein>
    <submittedName>
        <fullName evidence="9">Sugar ABC transporter substrate-binding protein</fullName>
    </submittedName>
</protein>
<keyword evidence="10" id="KW-1185">Reference proteome</keyword>
<evidence type="ECO:0000256" key="3">
    <source>
        <dbReference type="ARBA" id="ARBA00022448"/>
    </source>
</evidence>
<keyword evidence="7 8" id="KW-0472">Membrane</keyword>
<feature type="transmembrane region" description="Helical" evidence="8">
    <location>
        <begin position="321"/>
        <end position="339"/>
    </location>
</feature>
<evidence type="ECO:0000256" key="7">
    <source>
        <dbReference type="ARBA" id="ARBA00023136"/>
    </source>
</evidence>
<dbReference type="InterPro" id="IPR037294">
    <property type="entry name" value="ABC_BtuC-like"/>
</dbReference>
<dbReference type="GO" id="GO:0033214">
    <property type="term" value="P:siderophore-iron import into cell"/>
    <property type="evidence" value="ECO:0007669"/>
    <property type="project" value="TreeGrafter"/>
</dbReference>
<organism evidence="9 10">
    <name type="scientific">Mycobacteroides chelonae</name>
    <name type="common">Mycobacterium chelonae</name>
    <dbReference type="NCBI Taxonomy" id="1774"/>
    <lineage>
        <taxon>Bacteria</taxon>
        <taxon>Bacillati</taxon>
        <taxon>Actinomycetota</taxon>
        <taxon>Actinomycetes</taxon>
        <taxon>Mycobacteriales</taxon>
        <taxon>Mycobacteriaceae</taxon>
        <taxon>Mycobacteroides</taxon>
    </lineage>
</organism>
<comment type="subcellular location">
    <subcellularLocation>
        <location evidence="1">Cell membrane</location>
        <topology evidence="1">Multi-pass membrane protein</topology>
    </subcellularLocation>
</comment>
<sequence>MLAAQHGRPVFLAAVGGLAALLLLSVTALAFGTADVPWRDCLHFLWAGATGGSVPATDAANYRIVVESRLPRVILAILVGAGLAVVGVLVQAMVRNALADPYVLGISSGASVGATAVVVYGVLGTLGVYALSLSASLGALAATALVYQIARTPQGLIPLRLVLVGTAVGYGLSAVTTVLVFLAPNGEAARSVMFWLLGSLGASSWDKVPVALAATVIGFLCVAGLARQLNALAMGDEVSASLGLHAGRFRVSLFVLSAAMTGCFVSICGAIGFVGLVIPHAARLLVGADHRRVLIVAPVLGACFLVAADLIARTAIPPQELPLGAITAAVGVPVFVGLMRRRAMSAGAVG</sequence>
<dbReference type="AlphaFoldDB" id="A0A0E3TPX7"/>
<dbReference type="HOGENOM" id="CLU_013016_0_1_11"/>
<dbReference type="Gene3D" id="1.10.3470.10">
    <property type="entry name" value="ABC transporter involved in vitamin B12 uptake, BtuC"/>
    <property type="match status" value="1"/>
</dbReference>
<dbReference type="FunFam" id="1.10.3470.10:FF:000001">
    <property type="entry name" value="Vitamin B12 ABC transporter permease BtuC"/>
    <property type="match status" value="1"/>
</dbReference>
<feature type="transmembrane region" description="Helical" evidence="8">
    <location>
        <begin position="129"/>
        <end position="149"/>
    </location>
</feature>
<evidence type="ECO:0000256" key="2">
    <source>
        <dbReference type="ARBA" id="ARBA00007935"/>
    </source>
</evidence>
<evidence type="ECO:0000256" key="6">
    <source>
        <dbReference type="ARBA" id="ARBA00022989"/>
    </source>
</evidence>
<evidence type="ECO:0000256" key="8">
    <source>
        <dbReference type="SAM" id="Phobius"/>
    </source>
</evidence>
<dbReference type="Proteomes" id="UP000179441">
    <property type="component" value="Unassembled WGS sequence"/>
</dbReference>
<feature type="transmembrane region" description="Helical" evidence="8">
    <location>
        <begin position="253"/>
        <end position="281"/>
    </location>
</feature>
<evidence type="ECO:0000256" key="5">
    <source>
        <dbReference type="ARBA" id="ARBA00022692"/>
    </source>
</evidence>
<dbReference type="GO" id="GO:0022857">
    <property type="term" value="F:transmembrane transporter activity"/>
    <property type="evidence" value="ECO:0007669"/>
    <property type="project" value="InterPro"/>
</dbReference>
<keyword evidence="3" id="KW-0813">Transport</keyword>
<feature type="transmembrane region" description="Helical" evidence="8">
    <location>
        <begin position="73"/>
        <end position="90"/>
    </location>
</feature>
<feature type="transmembrane region" description="Helical" evidence="8">
    <location>
        <begin position="161"/>
        <end position="182"/>
    </location>
</feature>
<name>A0A0E3TPX7_MYCCH</name>
<dbReference type="GO" id="GO:0005886">
    <property type="term" value="C:plasma membrane"/>
    <property type="evidence" value="ECO:0007669"/>
    <property type="project" value="UniProtKB-SubCell"/>
</dbReference>
<dbReference type="SUPFAM" id="SSF81345">
    <property type="entry name" value="ABC transporter involved in vitamin B12 uptake, BtuC"/>
    <property type="match status" value="1"/>
</dbReference>
<dbReference type="PANTHER" id="PTHR30472:SF67">
    <property type="entry name" value="PERMEASE OF ABC TRANSPORTER-RELATED"/>
    <property type="match status" value="1"/>
</dbReference>
<dbReference type="EMBL" id="MLIS01000001">
    <property type="protein sequence ID" value="OHU78551.1"/>
    <property type="molecule type" value="Genomic_DNA"/>
</dbReference>
<accession>A0A0E3TPX7</accession>
<keyword evidence="6 8" id="KW-1133">Transmembrane helix</keyword>
<dbReference type="GeneID" id="31678083"/>
<evidence type="ECO:0000256" key="1">
    <source>
        <dbReference type="ARBA" id="ARBA00004651"/>
    </source>
</evidence>
<comment type="similarity">
    <text evidence="2">Belongs to the binding-protein-dependent transport system permease family. FecCD subfamily.</text>
</comment>
<dbReference type="OrthoDB" id="9782305at2"/>